<dbReference type="EMBL" id="FNYK01000003">
    <property type="protein sequence ID" value="SEI41613.1"/>
    <property type="molecule type" value="Genomic_DNA"/>
</dbReference>
<dbReference type="eggNOG" id="COG1131">
    <property type="taxonomic scope" value="Bacteria"/>
</dbReference>
<dbReference type="PROSITE" id="PS00211">
    <property type="entry name" value="ABC_TRANSPORTER_1"/>
    <property type="match status" value="1"/>
</dbReference>
<dbReference type="SUPFAM" id="SSF52540">
    <property type="entry name" value="P-loop containing nucleoside triphosphate hydrolases"/>
    <property type="match status" value="1"/>
</dbReference>
<evidence type="ECO:0000313" key="6">
    <source>
        <dbReference type="EMBL" id="SEI41613.1"/>
    </source>
</evidence>
<accession>A0A1H6QD12</accession>
<dbReference type="Proteomes" id="UP000183028">
    <property type="component" value="Unassembled WGS sequence"/>
</dbReference>
<dbReference type="PANTHER" id="PTHR42711:SF5">
    <property type="entry name" value="ABC TRANSPORTER ATP-BINDING PROTEIN NATA"/>
    <property type="match status" value="1"/>
</dbReference>
<dbReference type="GO" id="GO:0005524">
    <property type="term" value="F:ATP binding"/>
    <property type="evidence" value="ECO:0007669"/>
    <property type="project" value="UniProtKB-KW"/>
</dbReference>
<dbReference type="RefSeq" id="WP_238585171.1">
    <property type="nucleotide sequence ID" value="NZ_FNYK01000003.1"/>
</dbReference>
<evidence type="ECO:0000313" key="7">
    <source>
        <dbReference type="Proteomes" id="UP000183028"/>
    </source>
</evidence>
<gene>
    <name evidence="6" type="ORF">SAMN04487834_100333</name>
</gene>
<evidence type="ECO:0000256" key="1">
    <source>
        <dbReference type="ARBA" id="ARBA00005417"/>
    </source>
</evidence>
<keyword evidence="7" id="KW-1185">Reference proteome</keyword>
<protein>
    <submittedName>
        <fullName evidence="6">Multidrug/hemolysin transport system ATP-binding protein</fullName>
    </submittedName>
</protein>
<proteinExistence type="inferred from homology"/>
<evidence type="ECO:0000256" key="3">
    <source>
        <dbReference type="ARBA" id="ARBA00022741"/>
    </source>
</evidence>
<dbReference type="InterPro" id="IPR017871">
    <property type="entry name" value="ABC_transporter-like_CS"/>
</dbReference>
<dbReference type="Gene3D" id="3.40.50.300">
    <property type="entry name" value="P-loop containing nucleotide triphosphate hydrolases"/>
    <property type="match status" value="1"/>
</dbReference>
<organism evidence="6 7">
    <name type="scientific">Sharpea azabuensis</name>
    <dbReference type="NCBI Taxonomy" id="322505"/>
    <lineage>
        <taxon>Bacteria</taxon>
        <taxon>Bacillati</taxon>
        <taxon>Bacillota</taxon>
        <taxon>Erysipelotrichia</taxon>
        <taxon>Erysipelotrichales</taxon>
        <taxon>Coprobacillaceae</taxon>
        <taxon>Sharpea</taxon>
    </lineage>
</organism>
<keyword evidence="4 6" id="KW-0067">ATP-binding</keyword>
<dbReference type="Pfam" id="PF00005">
    <property type="entry name" value="ABC_tran"/>
    <property type="match status" value="1"/>
</dbReference>
<name>A0A1H6QD12_9FIRM</name>
<dbReference type="STRING" id="322505.SAMN04487836_1552"/>
<dbReference type="PANTHER" id="PTHR42711">
    <property type="entry name" value="ABC TRANSPORTER ATP-BINDING PROTEIN"/>
    <property type="match status" value="1"/>
</dbReference>
<feature type="domain" description="ABC transporter" evidence="5">
    <location>
        <begin position="2"/>
        <end position="232"/>
    </location>
</feature>
<evidence type="ECO:0000256" key="4">
    <source>
        <dbReference type="ARBA" id="ARBA00022840"/>
    </source>
</evidence>
<comment type="similarity">
    <text evidence="1">Belongs to the ABC transporter superfamily.</text>
</comment>
<sequence length="306" mass="34783">MIEVKHLSKLYGKIKAVNDISFTVKKGQLFAFLGVNGAGKSTTISMLTSELTPTSGIALIDGVNVQDESNLIKEKIGVVFQNTALDQELTAYENLKCRAALYGITGKAFKERFEELVEIFEMHDFMNRPLRHLSGGQRRRIDIARALIHRPQVLILDEPTTGLDPGTRKMIWSIIERLRQEEELTVFLTTHYMEEANDASYVVIIDHGHIVAKGTPRELKNRYGQDTLYLYGVNKEDIKSFHMPYHKIDHGYAIMLNNTKEATKLILTYPQFFTDYEIIKGDMDSVFLNVTGKKGNEHEDNVDLNA</sequence>
<dbReference type="SMART" id="SM00382">
    <property type="entry name" value="AAA"/>
    <property type="match status" value="1"/>
</dbReference>
<keyword evidence="3" id="KW-0547">Nucleotide-binding</keyword>
<dbReference type="InterPro" id="IPR003593">
    <property type="entry name" value="AAA+_ATPase"/>
</dbReference>
<dbReference type="PROSITE" id="PS50893">
    <property type="entry name" value="ABC_TRANSPORTER_2"/>
    <property type="match status" value="1"/>
</dbReference>
<dbReference type="InterPro" id="IPR050763">
    <property type="entry name" value="ABC_transporter_ATP-binding"/>
</dbReference>
<dbReference type="InterPro" id="IPR027417">
    <property type="entry name" value="P-loop_NTPase"/>
</dbReference>
<evidence type="ECO:0000259" key="5">
    <source>
        <dbReference type="PROSITE" id="PS50893"/>
    </source>
</evidence>
<dbReference type="AlphaFoldDB" id="A0A1H6QD12"/>
<dbReference type="InterPro" id="IPR003439">
    <property type="entry name" value="ABC_transporter-like_ATP-bd"/>
</dbReference>
<dbReference type="GO" id="GO:0016887">
    <property type="term" value="F:ATP hydrolysis activity"/>
    <property type="evidence" value="ECO:0007669"/>
    <property type="project" value="InterPro"/>
</dbReference>
<keyword evidence="2" id="KW-0813">Transport</keyword>
<evidence type="ECO:0000256" key="2">
    <source>
        <dbReference type="ARBA" id="ARBA00022448"/>
    </source>
</evidence>
<reference evidence="7" key="1">
    <citation type="submission" date="2016-10" db="EMBL/GenBank/DDBJ databases">
        <authorList>
            <person name="Varghese N."/>
            <person name="Submissions S."/>
        </authorList>
    </citation>
    <scope>NUCLEOTIDE SEQUENCE [LARGE SCALE GENOMIC DNA]</scope>
    <source>
        <strain evidence="7">DSM 20406</strain>
    </source>
</reference>